<dbReference type="RefSeq" id="WP_145181460.1">
    <property type="nucleotide sequence ID" value="NZ_CP036266.1"/>
</dbReference>
<reference evidence="2 3" key="1">
    <citation type="submission" date="2019-02" db="EMBL/GenBank/DDBJ databases">
        <title>Deep-cultivation of Planctomycetes and their phenomic and genomic characterization uncovers novel biology.</title>
        <authorList>
            <person name="Wiegand S."/>
            <person name="Jogler M."/>
            <person name="Boedeker C."/>
            <person name="Pinto D."/>
            <person name="Vollmers J."/>
            <person name="Rivas-Marin E."/>
            <person name="Kohn T."/>
            <person name="Peeters S.H."/>
            <person name="Heuer A."/>
            <person name="Rast P."/>
            <person name="Oberbeckmann S."/>
            <person name="Bunk B."/>
            <person name="Jeske O."/>
            <person name="Meyerdierks A."/>
            <person name="Storesund J.E."/>
            <person name="Kallscheuer N."/>
            <person name="Luecker S."/>
            <person name="Lage O.M."/>
            <person name="Pohl T."/>
            <person name="Merkel B.J."/>
            <person name="Hornburger P."/>
            <person name="Mueller R.-W."/>
            <person name="Bruemmer F."/>
            <person name="Labrenz M."/>
            <person name="Spormann A.M."/>
            <person name="Op den Camp H."/>
            <person name="Overmann J."/>
            <person name="Amann R."/>
            <person name="Jetten M.S.M."/>
            <person name="Mascher T."/>
            <person name="Medema M.H."/>
            <person name="Devos D.P."/>
            <person name="Kaster A.-K."/>
            <person name="Ovreas L."/>
            <person name="Rohde M."/>
            <person name="Galperin M.Y."/>
            <person name="Jogler C."/>
        </authorList>
    </citation>
    <scope>NUCLEOTIDE SEQUENCE [LARGE SCALE GENOMIC DNA]</scope>
    <source>
        <strain evidence="2 3">HG66A1</strain>
    </source>
</reference>
<proteinExistence type="predicted"/>
<dbReference type="Proteomes" id="UP000320421">
    <property type="component" value="Chromosome"/>
</dbReference>
<evidence type="ECO:0000313" key="2">
    <source>
        <dbReference type="EMBL" id="QDT19657.1"/>
    </source>
</evidence>
<evidence type="ECO:0000313" key="3">
    <source>
        <dbReference type="Proteomes" id="UP000320421"/>
    </source>
</evidence>
<feature type="chain" id="PRO_5021988553" description="LamG-like jellyroll fold domain-containing protein" evidence="1">
    <location>
        <begin position="24"/>
        <end position="1111"/>
    </location>
</feature>
<accession>A0A517PJX2</accession>
<dbReference type="AlphaFoldDB" id="A0A517PJX2"/>
<evidence type="ECO:0000256" key="1">
    <source>
        <dbReference type="SAM" id="SignalP"/>
    </source>
</evidence>
<sequence length="1111" mass="124331" precursor="true">MLRSLITFGLVLVFLSSPFTAEAAEPASQDLQEPWQSQYTKENATGKHVLGLWTFDGEKPGADFSGHKLDATFDGAEIEPKGRFGAAMRSFPGFPVIDKRHWAMVSDSPHLSPRGAFTLEMWIKPEKDIVKAATPYLLDKKYVSDTDYQLVFTPAGRTGSRTLKAVLGFGNKSETWFSNPMQLEPETWYHVVFLYNGAGRGRFLINGIPWGEKTVNDVGAVAAGSRYLTIGDRTGSNYGGFPGLIDQVRISEGELEFRPVRFERISERSCFVRMEPERTLDFEVTNLQRKLLPEATVTWSLNGLVQGTSTLKNLEPGQPRKVSFPLNTALRPDKYELKAELETDKETGTTAEASFPIQIVSRPLPDRFPVVMWGAGINEIDRLKEIGFTHAAGVRANYSKIWQAGKPTLADDKEQVQALREGLDRGLANGVSFYAGLSPGAWLRSQEKLQRVSRDGTHHESREDICPLFPEIKEFCYNVGVSVAETYGDYPAYDSALLHTEVRGHSRPCFHEHDRAAFRKFAGIDIPAEAGPPRGVDYKKLKDFPSDRVIKDDNPLYVYYKWHWKTGDGWNDLNSDLERGLNSTDDKIWTWYDPAMRVASVFGSGGDVDYLSHWTYTYPDPIRINVVLDELFAMARGSSKHQDVMKMTQIIWYRSQTAPQPKKTDKDTPPLASWEREQPDAPFITIAPMQLREAFWAKISRPIKGIMYHGWQSLVPTESTSGYRYTNPQTQHELKRLIHDVVQPLGPALKQIPAPRNDIAYYESFAAQVFARRGTYGWNGYWLGDAHQMLQWAGLQTDVVFDESIQQHGLDQYKVLFMMDCDVVTESILKEIKAFQQRGGIVVADEHVAPGVKPDLVITSYRRTGNAEQDKQELQKKALELRQSLAGKYERYLDSSNPDVIPYCRRGKAADYLFVVNDRREFGDYVGQHGRVMENGLPADTTLTLNRPAGHMYDLVRHQPVSVKQVAGKQAAGVQLAPGAGGIYLVTDQPVSGVTVKVPEKLKRGESGTVSLSVVDPQGQPVSAVIPVEVSIEDAEGRLAEFSGYRALVDGKQDFQIQIAPNDKAGIWCVRVKELASGKSTSTFFRVSDDNSAVKPHGRNIKGFNPEQPAG</sequence>
<evidence type="ECO:0008006" key="4">
    <source>
        <dbReference type="Google" id="ProtNLM"/>
    </source>
</evidence>
<dbReference type="Gene3D" id="3.40.50.880">
    <property type="match status" value="1"/>
</dbReference>
<feature type="signal peptide" evidence="1">
    <location>
        <begin position="1"/>
        <end position="23"/>
    </location>
</feature>
<dbReference type="EMBL" id="CP036266">
    <property type="protein sequence ID" value="QDT19657.1"/>
    <property type="molecule type" value="Genomic_DNA"/>
</dbReference>
<dbReference type="OrthoDB" id="226631at2"/>
<dbReference type="SUPFAM" id="SSF49899">
    <property type="entry name" value="Concanavalin A-like lectins/glucanases"/>
    <property type="match status" value="1"/>
</dbReference>
<dbReference type="InterPro" id="IPR013320">
    <property type="entry name" value="ConA-like_dom_sf"/>
</dbReference>
<name>A0A517PJX2_9PLAN</name>
<protein>
    <recommendedName>
        <fullName evidence="4">LamG-like jellyroll fold domain-containing protein</fullName>
    </recommendedName>
</protein>
<dbReference type="Pfam" id="PF13385">
    <property type="entry name" value="Laminin_G_3"/>
    <property type="match status" value="1"/>
</dbReference>
<keyword evidence="3" id="KW-1185">Reference proteome</keyword>
<gene>
    <name evidence="2" type="ORF">HG66A1_14250</name>
</gene>
<dbReference type="InterPro" id="IPR029062">
    <property type="entry name" value="Class_I_gatase-like"/>
</dbReference>
<organism evidence="2 3">
    <name type="scientific">Gimesia chilikensis</name>
    <dbReference type="NCBI Taxonomy" id="2605989"/>
    <lineage>
        <taxon>Bacteria</taxon>
        <taxon>Pseudomonadati</taxon>
        <taxon>Planctomycetota</taxon>
        <taxon>Planctomycetia</taxon>
        <taxon>Planctomycetales</taxon>
        <taxon>Planctomycetaceae</taxon>
        <taxon>Gimesia</taxon>
    </lineage>
</organism>
<keyword evidence="1" id="KW-0732">Signal</keyword>
<dbReference type="Gene3D" id="2.60.120.200">
    <property type="match status" value="1"/>
</dbReference>